<feature type="transmembrane region" description="Helical" evidence="7">
    <location>
        <begin position="222"/>
        <end position="255"/>
    </location>
</feature>
<feature type="transmembrane region" description="Helical" evidence="7">
    <location>
        <begin position="136"/>
        <end position="161"/>
    </location>
</feature>
<accession>A0A1F4URN0</accession>
<gene>
    <name evidence="10" type="ORF">A2886_02345</name>
</gene>
<sequence>MIEILGLVLIFIAGLFVGSFLDVVSDRVPAHQSPLKGRSKCPHCNATLGPKDLIPLLSFILLRGKCRYCGKKISLYYPAAEILTGVTFAALAYYLGVFTQPNPLIWLNFGYLAALASFLIVILFADMKYKLIPNRVVVPAIIFVLFFMVGSFAFIAASSYSQMKADPFGQYLLEVGYWQSQMIYLLQSLLITIVSALLLAGFFKLLIWITKGKGMGGGDVKLAFLVGLVNGFPLNVVAVVLAFVSGAVFSGVLMLLRRKGLRDVIPFGPFLVFGSVVAFIFGQQIFNWYLALI</sequence>
<feature type="domain" description="Prepilin type IV endopeptidase peptidase" evidence="8">
    <location>
        <begin position="114"/>
        <end position="250"/>
    </location>
</feature>
<keyword evidence="3" id="KW-1003">Cell membrane</keyword>
<dbReference type="PANTHER" id="PTHR30487">
    <property type="entry name" value="TYPE 4 PREPILIN-LIKE PROTEINS LEADER PEPTIDE-PROCESSING ENZYME"/>
    <property type="match status" value="1"/>
</dbReference>
<evidence type="ECO:0000256" key="1">
    <source>
        <dbReference type="ARBA" id="ARBA00004651"/>
    </source>
</evidence>
<dbReference type="GO" id="GO:0004190">
    <property type="term" value="F:aspartic-type endopeptidase activity"/>
    <property type="evidence" value="ECO:0007669"/>
    <property type="project" value="InterPro"/>
</dbReference>
<feature type="transmembrane region" description="Helical" evidence="7">
    <location>
        <begin position="104"/>
        <end position="124"/>
    </location>
</feature>
<evidence type="ECO:0000256" key="4">
    <source>
        <dbReference type="ARBA" id="ARBA00022692"/>
    </source>
</evidence>
<dbReference type="InterPro" id="IPR010627">
    <property type="entry name" value="Prepilin_pept_A24_N"/>
</dbReference>
<organism evidence="10 11">
    <name type="scientific">candidate division WWE3 bacterium RIFCSPHIGHO2_01_FULL_42_13</name>
    <dbReference type="NCBI Taxonomy" id="1802617"/>
    <lineage>
        <taxon>Bacteria</taxon>
        <taxon>Katanobacteria</taxon>
    </lineage>
</organism>
<dbReference type="EMBL" id="MEVA01000006">
    <property type="protein sequence ID" value="OGC47604.1"/>
    <property type="molecule type" value="Genomic_DNA"/>
</dbReference>
<protein>
    <recommendedName>
        <fullName evidence="12">Prepilin peptidase</fullName>
    </recommendedName>
</protein>
<evidence type="ECO:0000259" key="8">
    <source>
        <dbReference type="Pfam" id="PF01478"/>
    </source>
</evidence>
<evidence type="ECO:0000256" key="5">
    <source>
        <dbReference type="ARBA" id="ARBA00022989"/>
    </source>
</evidence>
<evidence type="ECO:0008006" key="12">
    <source>
        <dbReference type="Google" id="ProtNLM"/>
    </source>
</evidence>
<evidence type="ECO:0000313" key="11">
    <source>
        <dbReference type="Proteomes" id="UP000176608"/>
    </source>
</evidence>
<dbReference type="InterPro" id="IPR000045">
    <property type="entry name" value="Prepilin_IV_endopep_pep"/>
</dbReference>
<dbReference type="Gene3D" id="1.20.120.1220">
    <property type="match status" value="1"/>
</dbReference>
<evidence type="ECO:0000256" key="3">
    <source>
        <dbReference type="ARBA" id="ARBA00022475"/>
    </source>
</evidence>
<evidence type="ECO:0000313" key="10">
    <source>
        <dbReference type="EMBL" id="OGC47604.1"/>
    </source>
</evidence>
<dbReference type="Proteomes" id="UP000176608">
    <property type="component" value="Unassembled WGS sequence"/>
</dbReference>
<dbReference type="Pfam" id="PF01478">
    <property type="entry name" value="Peptidase_A24"/>
    <property type="match status" value="1"/>
</dbReference>
<dbReference type="PANTHER" id="PTHR30487:SF0">
    <property type="entry name" value="PREPILIN LEADER PEPTIDASE_N-METHYLTRANSFERASE-RELATED"/>
    <property type="match status" value="1"/>
</dbReference>
<feature type="transmembrane region" description="Helical" evidence="7">
    <location>
        <begin position="6"/>
        <end position="24"/>
    </location>
</feature>
<feature type="domain" description="Prepilin peptidase A24 N-terminal" evidence="9">
    <location>
        <begin position="12"/>
        <end position="93"/>
    </location>
</feature>
<evidence type="ECO:0000256" key="2">
    <source>
        <dbReference type="ARBA" id="ARBA00005801"/>
    </source>
</evidence>
<comment type="caution">
    <text evidence="10">The sequence shown here is derived from an EMBL/GenBank/DDBJ whole genome shotgun (WGS) entry which is preliminary data.</text>
</comment>
<dbReference type="GO" id="GO:0005886">
    <property type="term" value="C:plasma membrane"/>
    <property type="evidence" value="ECO:0007669"/>
    <property type="project" value="UniProtKB-SubCell"/>
</dbReference>
<evidence type="ECO:0000256" key="7">
    <source>
        <dbReference type="SAM" id="Phobius"/>
    </source>
</evidence>
<dbReference type="STRING" id="1802617.A2886_02345"/>
<keyword evidence="4 7" id="KW-0812">Transmembrane</keyword>
<comment type="similarity">
    <text evidence="2">Belongs to the peptidase A24 family.</text>
</comment>
<keyword evidence="5 7" id="KW-1133">Transmembrane helix</keyword>
<name>A0A1F4URN0_UNCKA</name>
<comment type="subcellular location">
    <subcellularLocation>
        <location evidence="1">Cell membrane</location>
        <topology evidence="1">Multi-pass membrane protein</topology>
    </subcellularLocation>
</comment>
<reference evidence="10 11" key="1">
    <citation type="journal article" date="2016" name="Nat. Commun.">
        <title>Thousands of microbial genomes shed light on interconnected biogeochemical processes in an aquifer system.</title>
        <authorList>
            <person name="Anantharaman K."/>
            <person name="Brown C.T."/>
            <person name="Hug L.A."/>
            <person name="Sharon I."/>
            <person name="Castelle C.J."/>
            <person name="Probst A.J."/>
            <person name="Thomas B.C."/>
            <person name="Singh A."/>
            <person name="Wilkins M.J."/>
            <person name="Karaoz U."/>
            <person name="Brodie E.L."/>
            <person name="Williams K.H."/>
            <person name="Hubbard S.S."/>
            <person name="Banfield J.F."/>
        </authorList>
    </citation>
    <scope>NUCLEOTIDE SEQUENCE [LARGE SCALE GENOMIC DNA]</scope>
</reference>
<dbReference type="Pfam" id="PF06750">
    <property type="entry name" value="A24_N_bact"/>
    <property type="match status" value="1"/>
</dbReference>
<feature type="transmembrane region" description="Helical" evidence="7">
    <location>
        <begin position="75"/>
        <end position="98"/>
    </location>
</feature>
<feature type="transmembrane region" description="Helical" evidence="7">
    <location>
        <begin position="181"/>
        <end position="210"/>
    </location>
</feature>
<dbReference type="AlphaFoldDB" id="A0A1F4URN0"/>
<keyword evidence="6 7" id="KW-0472">Membrane</keyword>
<evidence type="ECO:0000256" key="6">
    <source>
        <dbReference type="ARBA" id="ARBA00023136"/>
    </source>
</evidence>
<feature type="transmembrane region" description="Helical" evidence="7">
    <location>
        <begin position="267"/>
        <end position="290"/>
    </location>
</feature>
<dbReference type="GO" id="GO:0006465">
    <property type="term" value="P:signal peptide processing"/>
    <property type="evidence" value="ECO:0007669"/>
    <property type="project" value="TreeGrafter"/>
</dbReference>
<proteinExistence type="inferred from homology"/>
<evidence type="ECO:0000259" key="9">
    <source>
        <dbReference type="Pfam" id="PF06750"/>
    </source>
</evidence>
<dbReference type="InterPro" id="IPR050882">
    <property type="entry name" value="Prepilin_peptidase/N-MTase"/>
</dbReference>